<name>A0A8S5Q3L1_9CAUD</name>
<reference evidence="1" key="1">
    <citation type="journal article" date="2021" name="Proc. Natl. Acad. Sci. U.S.A.">
        <title>A Catalog of Tens of Thousands of Viruses from Human Metagenomes Reveals Hidden Associations with Chronic Diseases.</title>
        <authorList>
            <person name="Tisza M.J."/>
            <person name="Buck C.B."/>
        </authorList>
    </citation>
    <scope>NUCLEOTIDE SEQUENCE</scope>
    <source>
        <strain evidence="1">CtVif31</strain>
    </source>
</reference>
<organism evidence="1">
    <name type="scientific">Siphoviridae sp. ctVif31</name>
    <dbReference type="NCBI Taxonomy" id="2825532"/>
    <lineage>
        <taxon>Viruses</taxon>
        <taxon>Duplodnaviria</taxon>
        <taxon>Heunggongvirae</taxon>
        <taxon>Uroviricota</taxon>
        <taxon>Caudoviricetes</taxon>
    </lineage>
</organism>
<sequence>MVQTGQIIYFSNQKMMCFDVESIEDITEPPEQIETTSVYDGTRTYVPAMMNPTTLIVTGKELVKLDPTTMKRIARYNLEKENEALLKEIETRKKVIDDLEQKEQVLSDRFRKAIATFKEIMENGYYDDGEDEDEDEWE</sequence>
<evidence type="ECO:0000313" key="1">
    <source>
        <dbReference type="EMBL" id="DAE13592.1"/>
    </source>
</evidence>
<proteinExistence type="predicted"/>
<accession>A0A8S5Q3L1</accession>
<dbReference type="EMBL" id="BK015567">
    <property type="protein sequence ID" value="DAE13592.1"/>
    <property type="molecule type" value="Genomic_DNA"/>
</dbReference>
<protein>
    <submittedName>
        <fullName evidence="1">Uncharacterized protein</fullName>
    </submittedName>
</protein>